<proteinExistence type="predicted"/>
<name>A0ABW8TAW4_9CLOT</name>
<reference evidence="1 2" key="1">
    <citation type="submission" date="2024-11" db="EMBL/GenBank/DDBJ databases">
        <authorList>
            <person name="Heng Y.C."/>
            <person name="Lim A.C.H."/>
            <person name="Lee J.K.Y."/>
            <person name="Kittelmann S."/>
        </authorList>
    </citation>
    <scope>NUCLEOTIDE SEQUENCE [LARGE SCALE GENOMIC DNA]</scope>
    <source>
        <strain evidence="1 2">WILCCON 0114</strain>
    </source>
</reference>
<evidence type="ECO:0000313" key="2">
    <source>
        <dbReference type="Proteomes" id="UP001623592"/>
    </source>
</evidence>
<dbReference type="Pfam" id="PF10844">
    <property type="entry name" value="DUF2577"/>
    <property type="match status" value="1"/>
</dbReference>
<keyword evidence="2" id="KW-1185">Reference proteome</keyword>
<accession>A0ABW8TAW4</accession>
<protein>
    <submittedName>
        <fullName evidence="1">DUF2577 family protein</fullName>
    </submittedName>
</protein>
<dbReference type="InterPro" id="IPR022555">
    <property type="entry name" value="DUF2577"/>
</dbReference>
<sequence length="105" mass="11381">MNIGNPYSFLVSTIRNQGSINSSEGVQLGKVISASPLTVSIGDLQLTQNNLLLADYLKEGYQRTIALNGTENSYNFRGDIAVNDTLALMKINSSTFLILCKVVLP</sequence>
<dbReference type="Proteomes" id="UP001623592">
    <property type="component" value="Unassembled WGS sequence"/>
</dbReference>
<organism evidence="1 2">
    <name type="scientific">Clostridium neuense</name>
    <dbReference type="NCBI Taxonomy" id="1728934"/>
    <lineage>
        <taxon>Bacteria</taxon>
        <taxon>Bacillati</taxon>
        <taxon>Bacillota</taxon>
        <taxon>Clostridia</taxon>
        <taxon>Eubacteriales</taxon>
        <taxon>Clostridiaceae</taxon>
        <taxon>Clostridium</taxon>
    </lineage>
</organism>
<dbReference type="EMBL" id="JBJIAA010000001">
    <property type="protein sequence ID" value="MFL0248857.1"/>
    <property type="molecule type" value="Genomic_DNA"/>
</dbReference>
<gene>
    <name evidence="1" type="ORF">ACJDT4_00360</name>
</gene>
<dbReference type="RefSeq" id="WP_406785536.1">
    <property type="nucleotide sequence ID" value="NZ_JBJIAA010000001.1"/>
</dbReference>
<evidence type="ECO:0000313" key="1">
    <source>
        <dbReference type="EMBL" id="MFL0248857.1"/>
    </source>
</evidence>
<comment type="caution">
    <text evidence="1">The sequence shown here is derived from an EMBL/GenBank/DDBJ whole genome shotgun (WGS) entry which is preliminary data.</text>
</comment>